<reference evidence="2" key="1">
    <citation type="submission" date="2019-05" db="EMBL/GenBank/DDBJ databases">
        <title>Flavobacterium profundi sp. nov., isolated from a deep-sea seamount.</title>
        <authorList>
            <person name="Zhang D.-C."/>
        </authorList>
    </citation>
    <scope>NUCLEOTIDE SEQUENCE [LARGE SCALE GENOMIC DNA]</scope>
    <source>
        <strain evidence="2">TP390</strain>
    </source>
</reference>
<dbReference type="SUPFAM" id="SSF48452">
    <property type="entry name" value="TPR-like"/>
    <property type="match status" value="1"/>
</dbReference>
<dbReference type="Proteomes" id="UP000431264">
    <property type="component" value="Unassembled WGS sequence"/>
</dbReference>
<keyword evidence="2" id="KW-1185">Reference proteome</keyword>
<gene>
    <name evidence="1" type="ORF">GOQ30_14830</name>
</gene>
<proteinExistence type="predicted"/>
<evidence type="ECO:0000313" key="2">
    <source>
        <dbReference type="Proteomes" id="UP000431264"/>
    </source>
</evidence>
<dbReference type="EMBL" id="WQLW01000012">
    <property type="protein sequence ID" value="MVO10447.1"/>
    <property type="molecule type" value="Genomic_DNA"/>
</dbReference>
<sequence length="179" mass="21212">MKSIDKYLFQAMDNYPYCLEETIESLDYALSYDDKNTTALCLYARIQAEQLFHYEEAKNYYQQALGININAIEVYPFYIQTLLWNEDFEEAATLIDFALTVKGINKVEILMKKIQFLEIKREFKAIKKILKELQLLVVSNEYTYYLEETKKRINEKLALLKPKKKKGKKSKKDKKKKGC</sequence>
<protein>
    <recommendedName>
        <fullName evidence="3">Tetratricopeptide repeat protein</fullName>
    </recommendedName>
</protein>
<comment type="caution">
    <text evidence="1">The sequence shown here is derived from an EMBL/GenBank/DDBJ whole genome shotgun (WGS) entry which is preliminary data.</text>
</comment>
<accession>A0A6I4IU69</accession>
<name>A0A6I4IU69_9FLAO</name>
<dbReference type="Gene3D" id="1.25.40.10">
    <property type="entry name" value="Tetratricopeptide repeat domain"/>
    <property type="match status" value="1"/>
</dbReference>
<organism evidence="1 2">
    <name type="scientific">Flavobacterium profundi</name>
    <dbReference type="NCBI Taxonomy" id="1774945"/>
    <lineage>
        <taxon>Bacteria</taxon>
        <taxon>Pseudomonadati</taxon>
        <taxon>Bacteroidota</taxon>
        <taxon>Flavobacteriia</taxon>
        <taxon>Flavobacteriales</taxon>
        <taxon>Flavobacteriaceae</taxon>
        <taxon>Flavobacterium</taxon>
    </lineage>
</organism>
<dbReference type="OrthoDB" id="1122255at2"/>
<dbReference type="AlphaFoldDB" id="A0A6I4IU69"/>
<evidence type="ECO:0000313" key="1">
    <source>
        <dbReference type="EMBL" id="MVO10447.1"/>
    </source>
</evidence>
<dbReference type="InterPro" id="IPR011990">
    <property type="entry name" value="TPR-like_helical_dom_sf"/>
</dbReference>
<evidence type="ECO:0008006" key="3">
    <source>
        <dbReference type="Google" id="ProtNLM"/>
    </source>
</evidence>
<dbReference type="RefSeq" id="WP_140998873.1">
    <property type="nucleotide sequence ID" value="NZ_VDCZ01000012.1"/>
</dbReference>